<protein>
    <recommendedName>
        <fullName evidence="3">Polyhydroxyalkanoic acid system protein</fullName>
    </recommendedName>
</protein>
<evidence type="ECO:0000313" key="1">
    <source>
        <dbReference type="EMBL" id="MBB3996200.1"/>
    </source>
</evidence>
<proteinExistence type="predicted"/>
<sequence>MAETVKVDIPHKLTRETARARITEGFGRIRSEATGGMLKFEDQWTGDHLDFKARMMGQSIVGRLDILDDHVHVELDLPGFLASIANKLTGKIRKEGQVLLENKTTVA</sequence>
<accession>A0A7W6H234</accession>
<evidence type="ECO:0008006" key="3">
    <source>
        <dbReference type="Google" id="ProtNLM"/>
    </source>
</evidence>
<evidence type="ECO:0000313" key="2">
    <source>
        <dbReference type="Proteomes" id="UP000542776"/>
    </source>
</evidence>
<gene>
    <name evidence="1" type="ORF">GGR04_000021</name>
</gene>
<dbReference type="EMBL" id="JACIEK010000001">
    <property type="protein sequence ID" value="MBB3996200.1"/>
    <property type="molecule type" value="Genomic_DNA"/>
</dbReference>
<keyword evidence="2" id="KW-1185">Reference proteome</keyword>
<dbReference type="Proteomes" id="UP000542776">
    <property type="component" value="Unassembled WGS sequence"/>
</dbReference>
<reference evidence="1 2" key="1">
    <citation type="submission" date="2020-08" db="EMBL/GenBank/DDBJ databases">
        <title>Genomic Encyclopedia of Type Strains, Phase IV (KMG-IV): sequencing the most valuable type-strain genomes for metagenomic binning, comparative biology and taxonomic classification.</title>
        <authorList>
            <person name="Goeker M."/>
        </authorList>
    </citation>
    <scope>NUCLEOTIDE SEQUENCE [LARGE SCALE GENOMIC DNA]</scope>
    <source>
        <strain evidence="1 2">DSM 102238</strain>
    </source>
</reference>
<name>A0A7W6H234_9HYPH</name>
<dbReference type="RefSeq" id="WP_183196636.1">
    <property type="nucleotide sequence ID" value="NZ_JACIEK010000001.1"/>
</dbReference>
<dbReference type="Pfam" id="PF09650">
    <property type="entry name" value="PHA_gran_rgn"/>
    <property type="match status" value="1"/>
</dbReference>
<dbReference type="InterPro" id="IPR013433">
    <property type="entry name" value="PHA_gran_rgn"/>
</dbReference>
<organism evidence="1 2">
    <name type="scientific">Aureimonas pseudogalii</name>
    <dbReference type="NCBI Taxonomy" id="1744844"/>
    <lineage>
        <taxon>Bacteria</taxon>
        <taxon>Pseudomonadati</taxon>
        <taxon>Pseudomonadota</taxon>
        <taxon>Alphaproteobacteria</taxon>
        <taxon>Hyphomicrobiales</taxon>
        <taxon>Aurantimonadaceae</taxon>
        <taxon>Aureimonas</taxon>
    </lineage>
</organism>
<comment type="caution">
    <text evidence="1">The sequence shown here is derived from an EMBL/GenBank/DDBJ whole genome shotgun (WGS) entry which is preliminary data.</text>
</comment>
<dbReference type="AlphaFoldDB" id="A0A7W6H234"/>